<reference evidence="1 2" key="1">
    <citation type="submission" date="2019-04" db="EMBL/GenBank/DDBJ databases">
        <title>Pedobacter sp. AR-3-17 sp. nov., isolated from Arctic soil.</title>
        <authorList>
            <person name="Dahal R.H."/>
            <person name="Kim D.-U."/>
        </authorList>
    </citation>
    <scope>NUCLEOTIDE SEQUENCE [LARGE SCALE GENOMIC DNA]</scope>
    <source>
        <strain evidence="1 2">AR-3-17</strain>
    </source>
</reference>
<keyword evidence="2" id="KW-1185">Reference proteome</keyword>
<gene>
    <name evidence="1" type="ORF">FA046_01570</name>
</gene>
<dbReference type="RefSeq" id="WP_136824608.1">
    <property type="nucleotide sequence ID" value="NZ_SWBP01000001.1"/>
</dbReference>
<sequence length="85" mass="9810">MSKIEKLITRFLNKPKDLTWDELVVILGYYGYLEIATGKTGGSRRKFSDKDQSIISLHKPHPKPIVKSYVIEQVLDHLKEKGKIK</sequence>
<evidence type="ECO:0000313" key="1">
    <source>
        <dbReference type="EMBL" id="TKC00398.1"/>
    </source>
</evidence>
<dbReference type="EMBL" id="SWBP01000001">
    <property type="protein sequence ID" value="TKC00398.1"/>
    <property type="molecule type" value="Genomic_DNA"/>
</dbReference>
<evidence type="ECO:0000313" key="2">
    <source>
        <dbReference type="Proteomes" id="UP000308181"/>
    </source>
</evidence>
<comment type="caution">
    <text evidence="1">The sequence shown here is derived from an EMBL/GenBank/DDBJ whole genome shotgun (WGS) entry which is preliminary data.</text>
</comment>
<dbReference type="Proteomes" id="UP000308181">
    <property type="component" value="Unassembled WGS sequence"/>
</dbReference>
<organism evidence="1 2">
    <name type="scientific">Pedobacter cryophilus</name>
    <dbReference type="NCBI Taxonomy" id="2571271"/>
    <lineage>
        <taxon>Bacteria</taxon>
        <taxon>Pseudomonadati</taxon>
        <taxon>Bacteroidota</taxon>
        <taxon>Sphingobacteriia</taxon>
        <taxon>Sphingobacteriales</taxon>
        <taxon>Sphingobacteriaceae</taxon>
        <taxon>Pedobacter</taxon>
    </lineage>
</organism>
<dbReference type="OrthoDB" id="1447122at2"/>
<protein>
    <submittedName>
        <fullName evidence="1">Addiction module toxin, HicA family</fullName>
    </submittedName>
</protein>
<dbReference type="AlphaFoldDB" id="A0A4U1C9R0"/>
<proteinExistence type="predicted"/>
<accession>A0A4U1C9R0</accession>
<name>A0A4U1C9R0_9SPHI</name>